<dbReference type="EMBL" id="MFCA01000018">
    <property type="protein sequence ID" value="OGE02198.1"/>
    <property type="molecule type" value="Genomic_DNA"/>
</dbReference>
<dbReference type="AlphaFoldDB" id="A0A1F5HDK2"/>
<protein>
    <recommendedName>
        <fullName evidence="3">Four helix bundle protein</fullName>
    </recommendedName>
</protein>
<accession>A0A1F5HDK2</accession>
<dbReference type="Gene3D" id="1.20.1440.60">
    <property type="entry name" value="23S rRNA-intervening sequence"/>
    <property type="match status" value="1"/>
</dbReference>
<evidence type="ECO:0000313" key="2">
    <source>
        <dbReference type="Proteomes" id="UP000176751"/>
    </source>
</evidence>
<name>A0A1F5HDK2_9BACT</name>
<evidence type="ECO:0000313" key="1">
    <source>
        <dbReference type="EMBL" id="OGE02198.1"/>
    </source>
</evidence>
<dbReference type="SUPFAM" id="SSF158446">
    <property type="entry name" value="IVS-encoded protein-like"/>
    <property type="match status" value="1"/>
</dbReference>
<gene>
    <name evidence="1" type="ORF">A2196_04075</name>
</gene>
<organism evidence="1 2">
    <name type="scientific">Candidatus Curtissbacteria bacterium RIFOXYA1_FULL_41_14</name>
    <dbReference type="NCBI Taxonomy" id="1797737"/>
    <lineage>
        <taxon>Bacteria</taxon>
        <taxon>Candidatus Curtissiibacteriota</taxon>
    </lineage>
</organism>
<sequence>MNKVKYLLTYRYAEIIHDLTVEFTKAYLMGNLSTLRNLSNLSQKADYRQVDQMNQAARSGKQNIVEGVGQSQTSKSGEIKLLGVSEASFEELLSDFEDFLRQNKLEIYPKTDPRVTKFRQTAFRLSHLSNLSDLGNLIEKPKLPGSPQDDANFLLTLCHQETYLLDKQIKAATEKFAKEGGVREKLFITRKKYRGY</sequence>
<dbReference type="InterPro" id="IPR026354">
    <property type="entry name" value="4helix_suffix_dom"/>
</dbReference>
<dbReference type="STRING" id="1797737.A2196_04075"/>
<dbReference type="NCBIfam" id="TIGR02436">
    <property type="entry name" value="four helix bundle protein"/>
    <property type="match status" value="1"/>
</dbReference>
<reference evidence="1 2" key="1">
    <citation type="journal article" date="2016" name="Nat. Commun.">
        <title>Thousands of microbial genomes shed light on interconnected biogeochemical processes in an aquifer system.</title>
        <authorList>
            <person name="Anantharaman K."/>
            <person name="Brown C.T."/>
            <person name="Hug L.A."/>
            <person name="Sharon I."/>
            <person name="Castelle C.J."/>
            <person name="Probst A.J."/>
            <person name="Thomas B.C."/>
            <person name="Singh A."/>
            <person name="Wilkins M.J."/>
            <person name="Karaoz U."/>
            <person name="Brodie E.L."/>
            <person name="Williams K.H."/>
            <person name="Hubbard S.S."/>
            <person name="Banfield J.F."/>
        </authorList>
    </citation>
    <scope>NUCLEOTIDE SEQUENCE [LARGE SCALE GENOMIC DNA]</scope>
</reference>
<dbReference type="NCBIfam" id="TIGR04258">
    <property type="entry name" value="4helix_suffix"/>
    <property type="match status" value="1"/>
</dbReference>
<evidence type="ECO:0008006" key="3">
    <source>
        <dbReference type="Google" id="ProtNLM"/>
    </source>
</evidence>
<dbReference type="InterPro" id="IPR036583">
    <property type="entry name" value="23S_rRNA_IVS_sf"/>
</dbReference>
<dbReference type="InterPro" id="IPR012657">
    <property type="entry name" value="23S_rRNA-intervening_sequence"/>
</dbReference>
<proteinExistence type="predicted"/>
<dbReference type="Proteomes" id="UP000176751">
    <property type="component" value="Unassembled WGS sequence"/>
</dbReference>
<comment type="caution">
    <text evidence="1">The sequence shown here is derived from an EMBL/GenBank/DDBJ whole genome shotgun (WGS) entry which is preliminary data.</text>
</comment>